<dbReference type="STRING" id="2325.TKV_c12280"/>
<keyword evidence="7" id="KW-0460">Magnesium</keyword>
<accession>A0A097ARG0</accession>
<reference evidence="10" key="1">
    <citation type="journal article" date="2015" name="Genome Announc.">
        <title>Whole-Genome Sequences of 80 Environmental and Clinical Isolates of Burkholderia pseudomallei.</title>
        <authorList>
            <person name="Johnson S.L."/>
            <person name="Baker A.L."/>
            <person name="Chain P.S."/>
            <person name="Currie B.J."/>
            <person name="Daligault H.E."/>
            <person name="Davenport K.W."/>
            <person name="Davis C.B."/>
            <person name="Inglis T.J."/>
            <person name="Kaestli M."/>
            <person name="Koren S."/>
            <person name="Mayo M."/>
            <person name="Merritt A.J."/>
            <person name="Price E.P."/>
            <person name="Sarovich D.S."/>
            <person name="Warner J."/>
            <person name="Rosovitz M.J."/>
        </authorList>
    </citation>
    <scope>NUCLEOTIDE SEQUENCE [LARGE SCALE GENOMIC DNA]</scope>
    <source>
        <strain evidence="10">DSM 2030</strain>
    </source>
</reference>
<feature type="binding site" evidence="7">
    <location>
        <position position="208"/>
    </location>
    <ligand>
        <name>Mg(2+)</name>
        <dbReference type="ChEBI" id="CHEBI:18420"/>
    </ligand>
</feature>
<evidence type="ECO:0000256" key="3">
    <source>
        <dbReference type="ARBA" id="ARBA00022679"/>
    </source>
</evidence>
<keyword evidence="4 8" id="KW-0812">Transmembrane</keyword>
<keyword evidence="7" id="KW-0479">Metal-binding</keyword>
<keyword evidence="6 8" id="KW-0472">Membrane</keyword>
<evidence type="ECO:0000256" key="1">
    <source>
        <dbReference type="ARBA" id="ARBA00004651"/>
    </source>
</evidence>
<evidence type="ECO:0000256" key="6">
    <source>
        <dbReference type="ARBA" id="ARBA00023136"/>
    </source>
</evidence>
<feature type="transmembrane region" description="Helical" evidence="8">
    <location>
        <begin position="69"/>
        <end position="90"/>
    </location>
</feature>
<name>A0A097ARG0_THEKI</name>
<dbReference type="KEGG" id="tki:TKV_c12280"/>
<evidence type="ECO:0000256" key="7">
    <source>
        <dbReference type="PIRSR" id="PIRSR600715-1"/>
    </source>
</evidence>
<dbReference type="GO" id="GO:0044038">
    <property type="term" value="P:cell wall macromolecule biosynthetic process"/>
    <property type="evidence" value="ECO:0007669"/>
    <property type="project" value="TreeGrafter"/>
</dbReference>
<dbReference type="EMBL" id="CP009170">
    <property type="protein sequence ID" value="AIS52399.1"/>
    <property type="molecule type" value="Genomic_DNA"/>
</dbReference>
<dbReference type="eggNOG" id="COG0472">
    <property type="taxonomic scope" value="Bacteria"/>
</dbReference>
<feature type="transmembrane region" description="Helical" evidence="8">
    <location>
        <begin position="136"/>
        <end position="155"/>
    </location>
</feature>
<feature type="transmembrane region" description="Helical" evidence="8">
    <location>
        <begin position="111"/>
        <end position="130"/>
    </location>
</feature>
<gene>
    <name evidence="9" type="ORF">TKV_c12280</name>
</gene>
<evidence type="ECO:0000313" key="10">
    <source>
        <dbReference type="Proteomes" id="UP000029669"/>
    </source>
</evidence>
<comment type="subcellular location">
    <subcellularLocation>
        <location evidence="1">Cell membrane</location>
        <topology evidence="1">Multi-pass membrane protein</topology>
    </subcellularLocation>
</comment>
<evidence type="ECO:0000256" key="4">
    <source>
        <dbReference type="ARBA" id="ARBA00022692"/>
    </source>
</evidence>
<evidence type="ECO:0000313" key="9">
    <source>
        <dbReference type="EMBL" id="AIS52399.1"/>
    </source>
</evidence>
<proteinExistence type="predicted"/>
<dbReference type="PANTHER" id="PTHR22926">
    <property type="entry name" value="PHOSPHO-N-ACETYLMURAMOYL-PENTAPEPTIDE-TRANSFERASE"/>
    <property type="match status" value="1"/>
</dbReference>
<dbReference type="GO" id="GO:0016780">
    <property type="term" value="F:phosphotransferase activity, for other substituted phosphate groups"/>
    <property type="evidence" value="ECO:0007669"/>
    <property type="project" value="InterPro"/>
</dbReference>
<dbReference type="HOGENOM" id="CLU_078449_0_0_9"/>
<protein>
    <recommendedName>
        <fullName evidence="11">UDP-N-acetylmuramyl pentapeptide phosphotransferase/UDP-N-acetylglucosamine-1-phosphate transferase</fullName>
    </recommendedName>
</protein>
<organism evidence="9 10">
    <name type="scientific">Thermoanaerobacter kivui</name>
    <name type="common">Acetogenium kivui</name>
    <dbReference type="NCBI Taxonomy" id="2325"/>
    <lineage>
        <taxon>Bacteria</taxon>
        <taxon>Bacillati</taxon>
        <taxon>Bacillota</taxon>
        <taxon>Clostridia</taxon>
        <taxon>Thermoanaerobacterales</taxon>
        <taxon>Thermoanaerobacteraceae</taxon>
        <taxon>Thermoanaerobacter</taxon>
    </lineage>
</organism>
<keyword evidence="10" id="KW-1185">Reference proteome</keyword>
<dbReference type="GO" id="GO:0046872">
    <property type="term" value="F:metal ion binding"/>
    <property type="evidence" value="ECO:0007669"/>
    <property type="project" value="UniProtKB-KW"/>
</dbReference>
<dbReference type="Proteomes" id="UP000029669">
    <property type="component" value="Chromosome"/>
</dbReference>
<feature type="transmembrane region" description="Helical" evidence="8">
    <location>
        <begin position="6"/>
        <end position="22"/>
    </location>
</feature>
<dbReference type="GO" id="GO:0005886">
    <property type="term" value="C:plasma membrane"/>
    <property type="evidence" value="ECO:0007669"/>
    <property type="project" value="UniProtKB-SubCell"/>
</dbReference>
<feature type="transmembrane region" description="Helical" evidence="8">
    <location>
        <begin position="216"/>
        <end position="241"/>
    </location>
</feature>
<feature type="binding site" evidence="7">
    <location>
        <position position="154"/>
    </location>
    <ligand>
        <name>Mg(2+)</name>
        <dbReference type="ChEBI" id="CHEBI:18420"/>
    </ligand>
</feature>
<evidence type="ECO:0000256" key="2">
    <source>
        <dbReference type="ARBA" id="ARBA00022475"/>
    </source>
</evidence>
<dbReference type="InterPro" id="IPR000715">
    <property type="entry name" value="Glycosyl_transferase_4"/>
</dbReference>
<dbReference type="GO" id="GO:0071555">
    <property type="term" value="P:cell wall organization"/>
    <property type="evidence" value="ECO:0007669"/>
    <property type="project" value="TreeGrafter"/>
</dbReference>
<comment type="cofactor">
    <cofactor evidence="7">
        <name>Mg(2+)</name>
        <dbReference type="ChEBI" id="CHEBI:18420"/>
    </cofactor>
</comment>
<keyword evidence="2" id="KW-1003">Cell membrane</keyword>
<evidence type="ECO:0000256" key="8">
    <source>
        <dbReference type="SAM" id="Phobius"/>
    </source>
</evidence>
<keyword evidence="5 8" id="KW-1133">Transmembrane helix</keyword>
<feature type="transmembrane region" description="Helical" evidence="8">
    <location>
        <begin position="167"/>
        <end position="196"/>
    </location>
</feature>
<evidence type="ECO:0008006" key="11">
    <source>
        <dbReference type="Google" id="ProtNLM"/>
    </source>
</evidence>
<dbReference type="AlphaFoldDB" id="A0A097ARG0"/>
<evidence type="ECO:0000256" key="5">
    <source>
        <dbReference type="ARBA" id="ARBA00022989"/>
    </source>
</evidence>
<feature type="transmembrane region" description="Helical" evidence="8">
    <location>
        <begin position="43"/>
        <end position="63"/>
    </location>
</feature>
<keyword evidence="3" id="KW-0808">Transferase</keyword>
<sequence length="272" mass="30455">MVFWFLLFIIPLLVSILTKNFLMKIIDKPVCLKENYKKNMIPVCGGIIFAPALFVSVIIFNILGYNIRYQSIILPALTMISFVGFIDDVLGDRNVRGLKGHITMLFRSKPTTGSLKALSGFLIAFFISFNLARNNIMELAFDTLIIALFTNFLNLMDLRPGRCCKAFIAISLFFLGIAKGKLAFLVMLLIILIAYFPDDLQAKVMMGDTGSNVLGMSLGIASVVIFGFYGKVITLILLILIHLLTEKYSLTALIEKNRLLNYIDMLGRKGEK</sequence>
<dbReference type="Pfam" id="PF00953">
    <property type="entry name" value="Glycos_transf_4"/>
    <property type="match status" value="1"/>
</dbReference>
<dbReference type="PANTHER" id="PTHR22926:SF3">
    <property type="entry name" value="UNDECAPRENYL-PHOSPHATE ALPHA-N-ACETYLGLUCOSAMINYL 1-PHOSPHATE TRANSFERASE"/>
    <property type="match status" value="1"/>
</dbReference>